<keyword evidence="3" id="KW-0678">Repressor</keyword>
<dbReference type="SUPFAM" id="SSF50118">
    <property type="entry name" value="Cell growth inhibitor/plasmid maintenance toxic component"/>
    <property type="match status" value="1"/>
</dbReference>
<evidence type="ECO:0000256" key="5">
    <source>
        <dbReference type="ARBA" id="ARBA00023163"/>
    </source>
</evidence>
<dbReference type="AlphaFoldDB" id="A0A6L5JUF9"/>
<evidence type="ECO:0000256" key="1">
    <source>
        <dbReference type="ARBA" id="ARBA00005230"/>
    </source>
</evidence>
<evidence type="ECO:0000256" key="6">
    <source>
        <dbReference type="ARBA" id="ARBA00029628"/>
    </source>
</evidence>
<protein>
    <recommendedName>
        <fullName evidence="2">Toxin CcdB</fullName>
    </recommendedName>
    <alternativeName>
        <fullName evidence="7">Cytotoxic protein CcdB</fullName>
    </alternativeName>
    <alternativeName>
        <fullName evidence="6">Protein LetD</fullName>
    </alternativeName>
</protein>
<name>A0A6L5JUF9_RHOTE</name>
<keyword evidence="5" id="KW-0804">Transcription</keyword>
<evidence type="ECO:0000313" key="9">
    <source>
        <dbReference type="Proteomes" id="UP000480275"/>
    </source>
</evidence>
<organism evidence="8 9">
    <name type="scientific">Rhodocyclus tenuis</name>
    <name type="common">Rhodospirillum tenue</name>
    <dbReference type="NCBI Taxonomy" id="1066"/>
    <lineage>
        <taxon>Bacteria</taxon>
        <taxon>Pseudomonadati</taxon>
        <taxon>Pseudomonadota</taxon>
        <taxon>Betaproteobacteria</taxon>
        <taxon>Rhodocyclales</taxon>
        <taxon>Rhodocyclaceae</taxon>
        <taxon>Rhodocyclus</taxon>
    </lineage>
</organism>
<comment type="caution">
    <text evidence="8">The sequence shown here is derived from an EMBL/GenBank/DDBJ whole genome shotgun (WGS) entry which is preliminary data.</text>
</comment>
<reference evidence="8 9" key="1">
    <citation type="submission" date="2019-10" db="EMBL/GenBank/DDBJ databases">
        <title>Whole-genome sequence of the purple nonsulfur photosynthetic bacterium Rhodocyclus tenuis.</title>
        <authorList>
            <person name="Kyndt J.A."/>
            <person name="Meyer T.E."/>
        </authorList>
    </citation>
    <scope>NUCLEOTIDE SEQUENCE [LARGE SCALE GENOMIC DNA]</scope>
    <source>
        <strain evidence="8 9">DSM 110</strain>
    </source>
</reference>
<gene>
    <name evidence="8" type="ORF">GHK24_01515</name>
</gene>
<dbReference type="InterPro" id="IPR011067">
    <property type="entry name" value="Plasmid_toxin/cell-grow_inhib"/>
</dbReference>
<sequence length="109" mass="11713">MSQFDVHENVGKNADAIPFVVVIQSAAFDDRRSRIVVPLVRTEKVAANVGMPASRLNPTFMVNGVQVTLHALQVVSVPLDALGRKTGSLAHEADAIIDALDEVFSRAYG</sequence>
<evidence type="ECO:0000256" key="3">
    <source>
        <dbReference type="ARBA" id="ARBA00022491"/>
    </source>
</evidence>
<comment type="similarity">
    <text evidence="1">Belongs to the CcdB toxin family.</text>
</comment>
<dbReference type="Proteomes" id="UP000480275">
    <property type="component" value="Unassembled WGS sequence"/>
</dbReference>
<evidence type="ECO:0000313" key="8">
    <source>
        <dbReference type="EMBL" id="MQY50462.1"/>
    </source>
</evidence>
<dbReference type="GO" id="GO:0008657">
    <property type="term" value="F:DNA topoisomerase type II (double strand cut, ATP-hydrolyzing) inhibitor activity"/>
    <property type="evidence" value="ECO:0007669"/>
    <property type="project" value="InterPro"/>
</dbReference>
<proteinExistence type="inferred from homology"/>
<evidence type="ECO:0000256" key="4">
    <source>
        <dbReference type="ARBA" id="ARBA00023015"/>
    </source>
</evidence>
<dbReference type="OrthoDB" id="9813510at2"/>
<evidence type="ECO:0000256" key="7">
    <source>
        <dbReference type="ARBA" id="ARBA00033135"/>
    </source>
</evidence>
<dbReference type="Pfam" id="PF01845">
    <property type="entry name" value="CcdB"/>
    <property type="match status" value="1"/>
</dbReference>
<keyword evidence="4" id="KW-0805">Transcription regulation</keyword>
<dbReference type="InterPro" id="IPR002712">
    <property type="entry name" value="CcdB"/>
</dbReference>
<accession>A0A6L5JUF9</accession>
<dbReference type="EMBL" id="WIXJ01000001">
    <property type="protein sequence ID" value="MQY50462.1"/>
    <property type="molecule type" value="Genomic_DNA"/>
</dbReference>
<dbReference type="GO" id="GO:0006276">
    <property type="term" value="P:plasmid maintenance"/>
    <property type="evidence" value="ECO:0007669"/>
    <property type="project" value="InterPro"/>
</dbReference>
<dbReference type="Gene3D" id="2.30.30.110">
    <property type="match status" value="1"/>
</dbReference>
<evidence type="ECO:0000256" key="2">
    <source>
        <dbReference type="ARBA" id="ARBA00015075"/>
    </source>
</evidence>